<proteinExistence type="predicted"/>
<organism evidence="2 3">
    <name type="scientific">Venturia effusa</name>
    <dbReference type="NCBI Taxonomy" id="50376"/>
    <lineage>
        <taxon>Eukaryota</taxon>
        <taxon>Fungi</taxon>
        <taxon>Dikarya</taxon>
        <taxon>Ascomycota</taxon>
        <taxon>Pezizomycotina</taxon>
        <taxon>Dothideomycetes</taxon>
        <taxon>Pleosporomycetidae</taxon>
        <taxon>Venturiales</taxon>
        <taxon>Venturiaceae</taxon>
        <taxon>Venturia</taxon>
    </lineage>
</organism>
<feature type="transmembrane region" description="Helical" evidence="1">
    <location>
        <begin position="91"/>
        <end position="109"/>
    </location>
</feature>
<evidence type="ECO:0000256" key="1">
    <source>
        <dbReference type="SAM" id="Phobius"/>
    </source>
</evidence>
<evidence type="ECO:0000313" key="3">
    <source>
        <dbReference type="Proteomes" id="UP000316270"/>
    </source>
</evidence>
<keyword evidence="1" id="KW-0472">Membrane</keyword>
<feature type="transmembrane region" description="Helical" evidence="1">
    <location>
        <begin position="121"/>
        <end position="144"/>
    </location>
</feature>
<dbReference type="OrthoDB" id="72269at2759"/>
<evidence type="ECO:0000313" key="2">
    <source>
        <dbReference type="EMBL" id="QDS76170.1"/>
    </source>
</evidence>
<sequence>MSLTLQLAKITLPTLFLTALGGTHYLMSKNGTMDLISTSIRAKKLPGTNKTLRTRWTGIKRIDNLLSLFVLFFMPLVDYKTPGLSMHGLHFGGQLASYWILVVIESFRLGNRGRAVALMSFWGLFGELLGVALAMPMFCFVHLFTSPTVAAQSLSFFTISEKDLMILPWSTALGHFVPIIAGMSTRSSVTTPIWKSKQFWLVARLFHPVFTALIHFVLSQVLSDPAPSAGGSQMRDLQAMYDLATYVAIVPHLATMSVSLLSQLGPGVFAPKYPEFFNPIKVFVPTPFWSGITKVTSIAEGAKQFLQWDELISCSSILVWSWAVNRAGLNGVSGASGNLSTLLRTAAMVVIGGPAAASVSLLKERDFVLMGNMYDLVSTVVDEANPPTLTTTAEKPTVKLNPLLDGSEKNFGRLQRRGRRRISVPKYNGLKEEEEDLEPEFSSSYCTGKANIA</sequence>
<keyword evidence="1" id="KW-1133">Transmembrane helix</keyword>
<feature type="transmembrane region" description="Helical" evidence="1">
    <location>
        <begin position="62"/>
        <end position="79"/>
    </location>
</feature>
<dbReference type="STRING" id="50376.A0A517LKK5"/>
<reference evidence="2 3" key="1">
    <citation type="submission" date="2019-07" db="EMBL/GenBank/DDBJ databases">
        <title>Finished genome of Venturia effusa.</title>
        <authorList>
            <person name="Young C.A."/>
            <person name="Cox M.P."/>
            <person name="Ganley A.R.D."/>
            <person name="David W.J."/>
        </authorList>
    </citation>
    <scope>NUCLEOTIDE SEQUENCE [LARGE SCALE GENOMIC DNA]</scope>
    <source>
        <strain evidence="3">albino</strain>
    </source>
</reference>
<dbReference type="EMBL" id="CP042198">
    <property type="protein sequence ID" value="QDS76170.1"/>
    <property type="molecule type" value="Genomic_DNA"/>
</dbReference>
<keyword evidence="1" id="KW-0812">Transmembrane</keyword>
<feature type="transmembrane region" description="Helical" evidence="1">
    <location>
        <begin position="164"/>
        <end position="184"/>
    </location>
</feature>
<feature type="transmembrane region" description="Helical" evidence="1">
    <location>
        <begin position="205"/>
        <end position="223"/>
    </location>
</feature>
<dbReference type="Proteomes" id="UP000316270">
    <property type="component" value="Chromosome 14"/>
</dbReference>
<gene>
    <name evidence="2" type="ORF">FKW77_007745</name>
</gene>
<feature type="transmembrane region" description="Helical" evidence="1">
    <location>
        <begin position="6"/>
        <end position="27"/>
    </location>
</feature>
<accession>A0A517LKK5</accession>
<protein>
    <submittedName>
        <fullName evidence="2">Uncharacterized protein</fullName>
    </submittedName>
</protein>
<keyword evidence="3" id="KW-1185">Reference proteome</keyword>
<name>A0A517LKK5_9PEZI</name>
<dbReference type="AlphaFoldDB" id="A0A517LKK5"/>